<accession>A0ABV1RD41</accession>
<dbReference type="RefSeq" id="WP_143870230.1">
    <property type="nucleotide sequence ID" value="NZ_CP041660.1"/>
</dbReference>
<evidence type="ECO:0000313" key="8">
    <source>
        <dbReference type="EMBL" id="MER2490846.1"/>
    </source>
</evidence>
<evidence type="ECO:0000256" key="6">
    <source>
        <dbReference type="ARBA" id="ARBA00023163"/>
    </source>
</evidence>
<name>A0ABV1RD41_9ALTE</name>
<keyword evidence="7" id="KW-0479">Metal-binding</keyword>
<dbReference type="Pfam" id="PF01475">
    <property type="entry name" value="FUR"/>
    <property type="match status" value="1"/>
</dbReference>
<dbReference type="CDD" id="cd07153">
    <property type="entry name" value="Fur_like"/>
    <property type="match status" value="1"/>
</dbReference>
<keyword evidence="3 7" id="KW-0862">Zinc</keyword>
<reference evidence="8 9" key="1">
    <citation type="submission" date="2024-06" db="EMBL/GenBank/DDBJ databases">
        <authorList>
            <person name="Chen R.Y."/>
        </authorList>
    </citation>
    <scope>NUCLEOTIDE SEQUENCE [LARGE SCALE GENOMIC DNA]</scope>
    <source>
        <strain evidence="8 9">D2</strain>
    </source>
</reference>
<proteinExistence type="inferred from homology"/>
<dbReference type="Proteomes" id="UP001467690">
    <property type="component" value="Unassembled WGS sequence"/>
</dbReference>
<comment type="caution">
    <text evidence="8">The sequence shown here is derived from an EMBL/GenBank/DDBJ whole genome shotgun (WGS) entry which is preliminary data.</text>
</comment>
<dbReference type="PANTHER" id="PTHR33202:SF6">
    <property type="entry name" value="ZINC UPTAKE REGULATION PROTEIN"/>
    <property type="match status" value="1"/>
</dbReference>
<evidence type="ECO:0000256" key="3">
    <source>
        <dbReference type="ARBA" id="ARBA00022833"/>
    </source>
</evidence>
<evidence type="ECO:0000256" key="1">
    <source>
        <dbReference type="ARBA" id="ARBA00007957"/>
    </source>
</evidence>
<comment type="subunit">
    <text evidence="7">Homodimer.</text>
</comment>
<dbReference type="InterPro" id="IPR036390">
    <property type="entry name" value="WH_DNA-bd_sf"/>
</dbReference>
<dbReference type="NCBIfam" id="NF008646">
    <property type="entry name" value="PRK11639.1"/>
    <property type="match status" value="1"/>
</dbReference>
<comment type="similarity">
    <text evidence="1 7">Belongs to the Fur family.</text>
</comment>
<dbReference type="Gene3D" id="3.30.1490.190">
    <property type="match status" value="1"/>
</dbReference>
<evidence type="ECO:0000256" key="5">
    <source>
        <dbReference type="ARBA" id="ARBA00023125"/>
    </source>
</evidence>
<keyword evidence="9" id="KW-1185">Reference proteome</keyword>
<evidence type="ECO:0000256" key="4">
    <source>
        <dbReference type="ARBA" id="ARBA00023015"/>
    </source>
</evidence>
<sequence length="147" mass="16325">MSNKLLEQARTVCQQNGARFTPVREQVFCFLADAQGSVGAYDLLTQLQQIDTKAKPPTIYRALDFLIEQGFVHKVESQNAYVLCSHFAEHHKAQLLICDNCGYVQEIDNKTIHDALNKAAKQSGFKILKPTIEAHGLCASCIDSNKG</sequence>
<organism evidence="8 9">
    <name type="scientific">Catenovulum sediminis</name>
    <dbReference type="NCBI Taxonomy" id="1740262"/>
    <lineage>
        <taxon>Bacteria</taxon>
        <taxon>Pseudomonadati</taxon>
        <taxon>Pseudomonadota</taxon>
        <taxon>Gammaproteobacteria</taxon>
        <taxon>Alteromonadales</taxon>
        <taxon>Alteromonadaceae</taxon>
        <taxon>Catenovulum</taxon>
    </lineage>
</organism>
<protein>
    <recommendedName>
        <fullName evidence="7">Ferric uptake regulation protein</fullName>
    </recommendedName>
</protein>
<keyword evidence="7" id="KW-0408">Iron</keyword>
<keyword evidence="6 7" id="KW-0804">Transcription</keyword>
<dbReference type="InterPro" id="IPR002481">
    <property type="entry name" value="FUR"/>
</dbReference>
<keyword evidence="4 7" id="KW-0805">Transcription regulation</keyword>
<keyword evidence="7" id="KW-0963">Cytoplasm</keyword>
<dbReference type="EMBL" id="JBELOE010000075">
    <property type="protein sequence ID" value="MER2490846.1"/>
    <property type="molecule type" value="Genomic_DNA"/>
</dbReference>
<evidence type="ECO:0000256" key="2">
    <source>
        <dbReference type="ARBA" id="ARBA00022491"/>
    </source>
</evidence>
<dbReference type="InterPro" id="IPR043135">
    <property type="entry name" value="Fur_C"/>
</dbReference>
<gene>
    <name evidence="8" type="primary">zur</name>
    <name evidence="7" type="synonym">fur</name>
    <name evidence="8" type="ORF">ABS311_02990</name>
</gene>
<keyword evidence="2 7" id="KW-0678">Repressor</keyword>
<dbReference type="InterPro" id="IPR036388">
    <property type="entry name" value="WH-like_DNA-bd_sf"/>
</dbReference>
<keyword evidence="5 7" id="KW-0238">DNA-binding</keyword>
<dbReference type="PANTHER" id="PTHR33202">
    <property type="entry name" value="ZINC UPTAKE REGULATION PROTEIN"/>
    <property type="match status" value="1"/>
</dbReference>
<dbReference type="Gene3D" id="1.10.10.10">
    <property type="entry name" value="Winged helix-like DNA-binding domain superfamily/Winged helix DNA-binding domain"/>
    <property type="match status" value="1"/>
</dbReference>
<evidence type="ECO:0000256" key="7">
    <source>
        <dbReference type="RuleBase" id="RU364037"/>
    </source>
</evidence>
<comment type="subcellular location">
    <subcellularLocation>
        <location evidence="7">Cytoplasm</location>
    </subcellularLocation>
</comment>
<dbReference type="SUPFAM" id="SSF46785">
    <property type="entry name" value="Winged helix' DNA-binding domain"/>
    <property type="match status" value="1"/>
</dbReference>
<evidence type="ECO:0000313" key="9">
    <source>
        <dbReference type="Proteomes" id="UP001467690"/>
    </source>
</evidence>